<dbReference type="PANTHER" id="PTHR43236:SF1">
    <property type="entry name" value="BLL7220 PROTEIN"/>
    <property type="match status" value="1"/>
</dbReference>
<dbReference type="eggNOG" id="COG1396">
    <property type="taxonomic scope" value="Bacteria"/>
</dbReference>
<dbReference type="EMBL" id="CP000143">
    <property type="protein sequence ID" value="ABA77768.1"/>
    <property type="molecule type" value="Genomic_DNA"/>
</dbReference>
<dbReference type="PANTHER" id="PTHR43236">
    <property type="entry name" value="ANTITOXIN HIGA1"/>
    <property type="match status" value="1"/>
</dbReference>
<evidence type="ECO:0000259" key="2">
    <source>
        <dbReference type="PROSITE" id="PS50943"/>
    </source>
</evidence>
<dbReference type="PROSITE" id="PS50943">
    <property type="entry name" value="HTH_CROC1"/>
    <property type="match status" value="1"/>
</dbReference>
<dbReference type="KEGG" id="rsp:RSP_1622"/>
<name>Q3J616_CERS4</name>
<dbReference type="InterPro" id="IPR052345">
    <property type="entry name" value="Rad_response_metalloprotease"/>
</dbReference>
<keyword evidence="4" id="KW-1185">Reference proteome</keyword>
<evidence type="ECO:0000313" key="4">
    <source>
        <dbReference type="Proteomes" id="UP000002703"/>
    </source>
</evidence>
<dbReference type="STRING" id="272943.RSP_1622"/>
<dbReference type="CDD" id="cd00093">
    <property type="entry name" value="HTH_XRE"/>
    <property type="match status" value="1"/>
</dbReference>
<dbReference type="eggNOG" id="COG2856">
    <property type="taxonomic scope" value="Bacteria"/>
</dbReference>
<dbReference type="InterPro" id="IPR010359">
    <property type="entry name" value="IrrE_HExxH"/>
</dbReference>
<dbReference type="SUPFAM" id="SSF47413">
    <property type="entry name" value="lambda repressor-like DNA-binding domains"/>
    <property type="match status" value="1"/>
</dbReference>
<evidence type="ECO:0000256" key="1">
    <source>
        <dbReference type="ARBA" id="ARBA00007227"/>
    </source>
</evidence>
<dbReference type="Pfam" id="PF06114">
    <property type="entry name" value="Peptidase_M78"/>
    <property type="match status" value="1"/>
</dbReference>
<dbReference type="SMART" id="SM00530">
    <property type="entry name" value="HTH_XRE"/>
    <property type="match status" value="1"/>
</dbReference>
<dbReference type="PhylomeDB" id="Q3J616"/>
<dbReference type="Gene3D" id="1.10.10.2910">
    <property type="match status" value="1"/>
</dbReference>
<sequence>MLRLARHLRGLTQKKTAEQLGVAQAVYSRMENDLVEVDDECIRVASRAFNLPPGFFDLPDTVYGPPVSIHPMLRGHSDVTARELDMITAELNVRMFNLRRFLEEMDLKPSLDLRRFDLEQYGSPADIADLLRRHWKIPSGPIKNLTRLVERAGVVVGYSDFGGANVSGVTFAVPGRPPLVLLNPSHPADRVRFTLAHELGHLVMHRFPTPNMEEEANLFASNFLLPRKELNDALRGRKVTLALLAALKPEWRVSMQGILYAIQREKIITPNQARYLWQQIATRGWKTREPANLDFEHDRPTVLPTIIKAMRQELGLSGEDIKSITQIYSEEFDRFYPYASEAGTRPMLRIVS</sequence>
<dbReference type="InterPro" id="IPR010982">
    <property type="entry name" value="Lambda_DNA-bd_dom_sf"/>
</dbReference>
<dbReference type="Proteomes" id="UP000002703">
    <property type="component" value="Chromosome 1"/>
</dbReference>
<gene>
    <name evidence="3" type="ORF">RSP_1622</name>
</gene>
<organism evidence="3 4">
    <name type="scientific">Cereibacter sphaeroides (strain ATCC 17023 / DSM 158 / JCM 6121 / CCUG 31486 / LMG 2827 / NBRC 12203 / NCIMB 8253 / ATH 2.4.1.)</name>
    <name type="common">Rhodobacter sphaeroides</name>
    <dbReference type="NCBI Taxonomy" id="272943"/>
    <lineage>
        <taxon>Bacteria</taxon>
        <taxon>Pseudomonadati</taxon>
        <taxon>Pseudomonadota</taxon>
        <taxon>Alphaproteobacteria</taxon>
        <taxon>Rhodobacterales</taxon>
        <taxon>Paracoccaceae</taxon>
        <taxon>Cereibacter</taxon>
    </lineage>
</organism>
<dbReference type="EnsemblBacteria" id="ABA77768">
    <property type="protein sequence ID" value="ABA77768"/>
    <property type="gene ID" value="RSP_1622"/>
</dbReference>
<dbReference type="AlphaFoldDB" id="Q3J616"/>
<dbReference type="GO" id="GO:0003677">
    <property type="term" value="F:DNA binding"/>
    <property type="evidence" value="ECO:0007669"/>
    <property type="project" value="UniProtKB-KW"/>
</dbReference>
<dbReference type="OrthoDB" id="9794834at2"/>
<accession>Q3J616</accession>
<evidence type="ECO:0000313" key="3">
    <source>
        <dbReference type="EMBL" id="ABA77768.1"/>
    </source>
</evidence>
<feature type="domain" description="HTH cro/C1-type" evidence="2">
    <location>
        <begin position="2"/>
        <end position="56"/>
    </location>
</feature>
<proteinExistence type="inferred from homology"/>
<reference evidence="4" key="1">
    <citation type="submission" date="2005-09" db="EMBL/GenBank/DDBJ databases">
        <title>Complete sequence of chromosome 1 of Rhodobacter sphaeroides 2.4.1.</title>
        <authorList>
            <person name="Copeland A."/>
            <person name="Lucas S."/>
            <person name="Lapidus A."/>
            <person name="Barry K."/>
            <person name="Detter J.C."/>
            <person name="Glavina T."/>
            <person name="Hammon N."/>
            <person name="Israni S."/>
            <person name="Pitluck S."/>
            <person name="Richardson P."/>
            <person name="Mackenzie C."/>
            <person name="Choudhary M."/>
            <person name="Larimer F."/>
            <person name="Hauser L.J."/>
            <person name="Land M."/>
            <person name="Donohue T.J."/>
            <person name="Kaplan S."/>
        </authorList>
    </citation>
    <scope>NUCLEOTIDE SEQUENCE [LARGE SCALE GENOMIC DNA]</scope>
    <source>
        <strain evidence="4">ATCC 17023 / DSM 158 / JCM 6121 / CCUG 31486 / LMG 2827 / NBRC 12203 / NCIMB 8253 / ATH 2.4.1.</strain>
    </source>
</reference>
<protein>
    <submittedName>
        <fullName evidence="3">DNA-binding protein</fullName>
    </submittedName>
</protein>
<dbReference type="InterPro" id="IPR001387">
    <property type="entry name" value="Cro/C1-type_HTH"/>
</dbReference>
<dbReference type="Pfam" id="PF01381">
    <property type="entry name" value="HTH_3"/>
    <property type="match status" value="1"/>
</dbReference>
<dbReference type="Gene3D" id="1.10.260.40">
    <property type="entry name" value="lambda repressor-like DNA-binding domains"/>
    <property type="match status" value="1"/>
</dbReference>
<keyword evidence="3" id="KW-0238">DNA-binding</keyword>
<comment type="similarity">
    <text evidence="1">Belongs to the short-chain fatty acyl-CoA assimilation regulator (ScfR) family.</text>
</comment>